<dbReference type="PANTHER" id="PTHR12482:SF40">
    <property type="entry name" value="PROTEIN FAM135A"/>
    <property type="match status" value="1"/>
</dbReference>
<evidence type="ECO:0000256" key="1">
    <source>
        <dbReference type="ARBA" id="ARBA00005701"/>
    </source>
</evidence>
<comment type="similarity">
    <text evidence="1">Belongs to the SDHAF4 family.</text>
</comment>
<dbReference type="FunFam" id="3.40.50.1820:FF:000004">
    <property type="entry name" value="Protein FAM135A isoform a"/>
    <property type="match status" value="1"/>
</dbReference>
<dbReference type="InterPro" id="IPR029058">
    <property type="entry name" value="AB_hydrolase_fold"/>
</dbReference>
<dbReference type="Pfam" id="PF07896">
    <property type="entry name" value="DUF1674"/>
    <property type="match status" value="1"/>
</dbReference>
<comment type="caution">
    <text evidence="5">The sequence shown here is derived from an EMBL/GenBank/DDBJ whole genome shotgun (WGS) entry which is preliminary data.</text>
</comment>
<evidence type="ECO:0000313" key="6">
    <source>
        <dbReference type="Proteomes" id="UP001474421"/>
    </source>
</evidence>
<reference evidence="5 6" key="1">
    <citation type="journal article" date="2024" name="Proc. Natl. Acad. Sci. U.S.A.">
        <title>The genetic regulatory architecture and epigenomic basis for age-related changes in rattlesnake venom.</title>
        <authorList>
            <person name="Hogan M.P."/>
            <person name="Holding M.L."/>
            <person name="Nystrom G.S."/>
            <person name="Colston T.J."/>
            <person name="Bartlett D.A."/>
            <person name="Mason A.J."/>
            <person name="Ellsworth S.A."/>
            <person name="Rautsaw R.M."/>
            <person name="Lawrence K.C."/>
            <person name="Strickland J.L."/>
            <person name="He B."/>
            <person name="Fraser P."/>
            <person name="Margres M.J."/>
            <person name="Gilbert D.M."/>
            <person name="Gibbs H.L."/>
            <person name="Parkinson C.L."/>
            <person name="Rokyta D.R."/>
        </authorList>
    </citation>
    <scope>NUCLEOTIDE SEQUENCE [LARGE SCALE GENOMIC DNA]</scope>
    <source>
        <strain evidence="5">DRR0105</strain>
    </source>
</reference>
<sequence length="872" mass="99521">MVEFSVELHKFYNVDLFQRGFYQIRASMKISPRIPHKIEASLLRATSADLAFPASVHDNVVCSKTFQILYKNEEVCVNDAMIFKIKMLLDERKIEESLNEMNFLLSLDLHFTDTDYSPEDLNTLQLISSRTLKLHFTLHRGLHHYVNVMFDYFHLSVISVVVHASLVALHQPLISFPRPIKNTWLNRNAPAQSRDSVIPSLESVVFGNNYTKQLSADGCSFVVAEPFLNHAYSLHHTLCASLLLAFKGLHGYFTSLSNELPSCHKLDAAKSSMQVLYERLLRRKYLRIQGDAYLENVDVDVEARLLELCEEIKKMENPDELAELINMNLAQLCSLLMALWGQFLESVNFQEDVIALLSQEHHIMRVRRFSEAFFCFEHPREAALAYQELHAQSYLQMCTAIKSTSFCSSLPPLPIECSELDGDLNSLPIIFEDRYLDSVIEDVDVPWLTIQPNAILSVPWYEYSPKSQILAFLHAKEELKQLQLPGFMYSDVSSLASSLPYFSTEEEENSEDGIHLIICVHGLDGNSADLRLVKTYIELGLPGSRIDFLMSERNQNDTFADFDSMTDRLLDEIIQYIQIYNLTISKISFIGHSLGNLIIRSVLTRPRFRYYLNKLYTFLSLSGPHLGTLYNSSALVNTGLWFMQKWKKSGSLLQLTCRDHSDPRQTFLYKLSRKAGLQYFKNVILVGSLQDRYVPYHSARIEMCKTALKDKQTGPIYAEMIQNMLLPVLQSKDCNLIRYNVHSPPTSLEHRKRGKARGGPGSWQEMALRLSFQKGRFFVSAGGRASSAFLHSSLGSNTFSAKRSTEPTKQPLKKPVTPVGRFDTPEESSVEKEPLEKFPDDINPTTKEKGGPKGPEPTRYGDWERKGRCIDF</sequence>
<feature type="compositionally biased region" description="Basic and acidic residues" evidence="3">
    <location>
        <begin position="859"/>
        <end position="872"/>
    </location>
</feature>
<proteinExistence type="inferred from homology"/>
<name>A0AAW1CAC7_CROAD</name>
<evidence type="ECO:0000256" key="2">
    <source>
        <dbReference type="ARBA" id="ARBA00007949"/>
    </source>
</evidence>
<feature type="compositionally biased region" description="Basic and acidic residues" evidence="3">
    <location>
        <begin position="829"/>
        <end position="851"/>
    </location>
</feature>
<feature type="domain" description="DUF676" evidence="4">
    <location>
        <begin position="511"/>
        <end position="705"/>
    </location>
</feature>
<dbReference type="EMBL" id="JAOTOJ010000001">
    <property type="protein sequence ID" value="KAK9411352.1"/>
    <property type="molecule type" value="Genomic_DNA"/>
</dbReference>
<evidence type="ECO:0000313" key="5">
    <source>
        <dbReference type="EMBL" id="KAK9411352.1"/>
    </source>
</evidence>
<dbReference type="InterPro" id="IPR022122">
    <property type="entry name" value="DUF3657"/>
</dbReference>
<organism evidence="5 6">
    <name type="scientific">Crotalus adamanteus</name>
    <name type="common">Eastern diamondback rattlesnake</name>
    <dbReference type="NCBI Taxonomy" id="8729"/>
    <lineage>
        <taxon>Eukaryota</taxon>
        <taxon>Metazoa</taxon>
        <taxon>Chordata</taxon>
        <taxon>Craniata</taxon>
        <taxon>Vertebrata</taxon>
        <taxon>Euteleostomi</taxon>
        <taxon>Lepidosauria</taxon>
        <taxon>Squamata</taxon>
        <taxon>Bifurcata</taxon>
        <taxon>Unidentata</taxon>
        <taxon>Episquamata</taxon>
        <taxon>Toxicofera</taxon>
        <taxon>Serpentes</taxon>
        <taxon>Colubroidea</taxon>
        <taxon>Viperidae</taxon>
        <taxon>Crotalinae</taxon>
        <taxon>Crotalus</taxon>
    </lineage>
</organism>
<dbReference type="SUPFAM" id="SSF53474">
    <property type="entry name" value="alpha/beta-Hydrolases"/>
    <property type="match status" value="1"/>
</dbReference>
<accession>A0AAW1CAC7</accession>
<dbReference type="AlphaFoldDB" id="A0AAW1CAC7"/>
<evidence type="ECO:0000259" key="4">
    <source>
        <dbReference type="Pfam" id="PF05057"/>
    </source>
</evidence>
<dbReference type="PANTHER" id="PTHR12482">
    <property type="entry name" value="LIPASE ROG1-RELATED-RELATED"/>
    <property type="match status" value="1"/>
</dbReference>
<dbReference type="Proteomes" id="UP001474421">
    <property type="component" value="Unassembled WGS sequence"/>
</dbReference>
<comment type="similarity">
    <text evidence="2">Belongs to the FAM135 family.</text>
</comment>
<feature type="region of interest" description="Disordered" evidence="3">
    <location>
        <begin position="798"/>
        <end position="872"/>
    </location>
</feature>
<dbReference type="Gene3D" id="3.40.50.1820">
    <property type="entry name" value="alpha/beta hydrolase"/>
    <property type="match status" value="1"/>
</dbReference>
<gene>
    <name evidence="5" type="ORF">NXF25_002527</name>
</gene>
<dbReference type="Pfam" id="PF12394">
    <property type="entry name" value="DUF3657"/>
    <property type="match status" value="1"/>
</dbReference>
<dbReference type="InterPro" id="IPR012875">
    <property type="entry name" value="SDHF4"/>
</dbReference>
<dbReference type="InterPro" id="IPR044294">
    <property type="entry name" value="Lipase-like"/>
</dbReference>
<dbReference type="Pfam" id="PF05057">
    <property type="entry name" value="DUF676"/>
    <property type="match status" value="1"/>
</dbReference>
<protein>
    <recommendedName>
        <fullName evidence="4">DUF676 domain-containing protein</fullName>
    </recommendedName>
</protein>
<keyword evidence="6" id="KW-1185">Reference proteome</keyword>
<dbReference type="InterPro" id="IPR007751">
    <property type="entry name" value="DUF676_lipase-like"/>
</dbReference>
<evidence type="ECO:0000256" key="3">
    <source>
        <dbReference type="SAM" id="MobiDB-lite"/>
    </source>
</evidence>